<dbReference type="GO" id="GO:0005886">
    <property type="term" value="C:plasma membrane"/>
    <property type="evidence" value="ECO:0007669"/>
    <property type="project" value="UniProtKB-SubCell"/>
</dbReference>
<evidence type="ECO:0000256" key="3">
    <source>
        <dbReference type="ARBA" id="ARBA00022475"/>
    </source>
</evidence>
<evidence type="ECO:0000256" key="2">
    <source>
        <dbReference type="ARBA" id="ARBA00006228"/>
    </source>
</evidence>
<sequence length="190" mass="21538">MSPDSSRRTQARHALQWPVILWLTLVWVLLWGEFTVGNILAGLVIGVAIIRVFPLPPIEFHGKVHPWHLLLLVYAFFRDLVVSSLQVARIVLRFGYQPVNAVLVVPMRTRSELALMLTSEIVSLVPGSLLIEASRSTWTLQIHVLETKTEEDVEAARQRVWKEEERVVRALGNAEDIARVEQPPPGGWSR</sequence>
<keyword evidence="3" id="KW-1003">Cell membrane</keyword>
<evidence type="ECO:0000256" key="5">
    <source>
        <dbReference type="ARBA" id="ARBA00022989"/>
    </source>
</evidence>
<protein>
    <submittedName>
        <fullName evidence="9">Na+/H+ antiporter subunit E</fullName>
    </submittedName>
</protein>
<dbReference type="EMBL" id="VDFR01000018">
    <property type="protein sequence ID" value="TNC50274.1"/>
    <property type="molecule type" value="Genomic_DNA"/>
</dbReference>
<evidence type="ECO:0000313" key="9">
    <source>
        <dbReference type="EMBL" id="TNC50274.1"/>
    </source>
</evidence>
<dbReference type="NCBIfam" id="NF006521">
    <property type="entry name" value="PRK08965.1-5"/>
    <property type="match status" value="1"/>
</dbReference>
<dbReference type="AlphaFoldDB" id="A0A5C4N1V3"/>
<evidence type="ECO:0000256" key="6">
    <source>
        <dbReference type="ARBA" id="ARBA00023136"/>
    </source>
</evidence>
<reference evidence="9 10" key="1">
    <citation type="submission" date="2019-05" db="EMBL/GenBank/DDBJ databases">
        <title>Mumia sp. nov., isolated from the intestinal contents of plateau pika (Ochotona curzoniae) in the Qinghai-Tibet plateau of China.</title>
        <authorList>
            <person name="Tian Z."/>
        </authorList>
    </citation>
    <scope>NUCLEOTIDE SEQUENCE [LARGE SCALE GENOMIC DNA]</scope>
    <source>
        <strain evidence="10">527</strain>
        <strain evidence="9">Z527</strain>
    </source>
</reference>
<keyword evidence="4 7" id="KW-0812">Transmembrane</keyword>
<dbReference type="PANTHER" id="PTHR34584:SF1">
    <property type="entry name" value="NA(+)_H(+) ANTIPORTER SUBUNIT E1"/>
    <property type="match status" value="1"/>
</dbReference>
<feature type="transmembrane region" description="Helical" evidence="7">
    <location>
        <begin position="20"/>
        <end position="49"/>
    </location>
</feature>
<dbReference type="InterPro" id="IPR002758">
    <property type="entry name" value="Cation_antiport_E"/>
</dbReference>
<name>A0A5C4N1V3_9ACTN</name>
<keyword evidence="6 7" id="KW-0472">Membrane</keyword>
<dbReference type="Pfam" id="PF01899">
    <property type="entry name" value="MNHE"/>
    <property type="match status" value="1"/>
</dbReference>
<keyword evidence="5 7" id="KW-1133">Transmembrane helix</keyword>
<dbReference type="Proteomes" id="UP000306740">
    <property type="component" value="Unassembled WGS sequence"/>
</dbReference>
<dbReference type="EMBL" id="VDFR01000044">
    <property type="protein sequence ID" value="TNC47552.1"/>
    <property type="molecule type" value="Genomic_DNA"/>
</dbReference>
<comment type="subcellular location">
    <subcellularLocation>
        <location evidence="1">Cell membrane</location>
        <topology evidence="1">Multi-pass membrane protein</topology>
    </subcellularLocation>
</comment>
<evidence type="ECO:0000313" key="8">
    <source>
        <dbReference type="EMBL" id="TNC47552.1"/>
    </source>
</evidence>
<dbReference type="RefSeq" id="WP_139088062.1">
    <property type="nucleotide sequence ID" value="NZ_VDFR01000018.1"/>
</dbReference>
<evidence type="ECO:0000313" key="10">
    <source>
        <dbReference type="Proteomes" id="UP000306740"/>
    </source>
</evidence>
<comment type="similarity">
    <text evidence="2">Belongs to the CPA3 antiporters (TC 2.A.63) subunit E family.</text>
</comment>
<accession>A0A5C4N1V3</accession>
<evidence type="ECO:0000256" key="4">
    <source>
        <dbReference type="ARBA" id="ARBA00022692"/>
    </source>
</evidence>
<comment type="caution">
    <text evidence="9">The sequence shown here is derived from an EMBL/GenBank/DDBJ whole genome shotgun (WGS) entry which is preliminary data.</text>
</comment>
<dbReference type="GO" id="GO:0008324">
    <property type="term" value="F:monoatomic cation transmembrane transporter activity"/>
    <property type="evidence" value="ECO:0007669"/>
    <property type="project" value="InterPro"/>
</dbReference>
<evidence type="ECO:0000256" key="1">
    <source>
        <dbReference type="ARBA" id="ARBA00004651"/>
    </source>
</evidence>
<dbReference type="PANTHER" id="PTHR34584">
    <property type="entry name" value="NA(+)/H(+) ANTIPORTER SUBUNIT E1"/>
    <property type="match status" value="1"/>
</dbReference>
<gene>
    <name evidence="9" type="ORF">FHE65_04190</name>
    <name evidence="8" type="ORF">FHE65_09570</name>
</gene>
<dbReference type="OrthoDB" id="3556991at2"/>
<evidence type="ECO:0000256" key="7">
    <source>
        <dbReference type="SAM" id="Phobius"/>
    </source>
</evidence>
<proteinExistence type="inferred from homology"/>
<organism evidence="9 10">
    <name type="scientific">Mumia zhuanghuii</name>
    <dbReference type="NCBI Taxonomy" id="2585211"/>
    <lineage>
        <taxon>Bacteria</taxon>
        <taxon>Bacillati</taxon>
        <taxon>Actinomycetota</taxon>
        <taxon>Actinomycetes</taxon>
        <taxon>Propionibacteriales</taxon>
        <taxon>Nocardioidaceae</taxon>
        <taxon>Mumia</taxon>
    </lineage>
</organism>